<feature type="compositionally biased region" description="Low complexity" evidence="1">
    <location>
        <begin position="14"/>
        <end position="23"/>
    </location>
</feature>
<organism evidence="2 3">
    <name type="scientific">Perilla frutescens var. hirtella</name>
    <name type="common">Perilla citriodora</name>
    <name type="synonym">Perilla setoyensis</name>
    <dbReference type="NCBI Taxonomy" id="608512"/>
    <lineage>
        <taxon>Eukaryota</taxon>
        <taxon>Viridiplantae</taxon>
        <taxon>Streptophyta</taxon>
        <taxon>Embryophyta</taxon>
        <taxon>Tracheophyta</taxon>
        <taxon>Spermatophyta</taxon>
        <taxon>Magnoliopsida</taxon>
        <taxon>eudicotyledons</taxon>
        <taxon>Gunneridae</taxon>
        <taxon>Pentapetalae</taxon>
        <taxon>asterids</taxon>
        <taxon>lamiids</taxon>
        <taxon>Lamiales</taxon>
        <taxon>Lamiaceae</taxon>
        <taxon>Nepetoideae</taxon>
        <taxon>Elsholtzieae</taxon>
        <taxon>Perilla</taxon>
    </lineage>
</organism>
<keyword evidence="3" id="KW-1185">Reference proteome</keyword>
<dbReference type="AlphaFoldDB" id="A0AAD4IP40"/>
<feature type="region of interest" description="Disordered" evidence="1">
    <location>
        <begin position="330"/>
        <end position="380"/>
    </location>
</feature>
<dbReference type="Proteomes" id="UP001190926">
    <property type="component" value="Unassembled WGS sequence"/>
</dbReference>
<reference evidence="2 3" key="1">
    <citation type="journal article" date="2021" name="Nat. Commun.">
        <title>Incipient diploidization of the medicinal plant Perilla within 10,000 years.</title>
        <authorList>
            <person name="Zhang Y."/>
            <person name="Shen Q."/>
            <person name="Leng L."/>
            <person name="Zhang D."/>
            <person name="Chen S."/>
            <person name="Shi Y."/>
            <person name="Ning Z."/>
            <person name="Chen S."/>
        </authorList>
    </citation>
    <scope>NUCLEOTIDE SEQUENCE [LARGE SCALE GENOMIC DNA]</scope>
    <source>
        <strain evidence="3">cv. PC099</strain>
    </source>
</reference>
<feature type="compositionally biased region" description="Basic and acidic residues" evidence="1">
    <location>
        <begin position="366"/>
        <end position="380"/>
    </location>
</feature>
<comment type="caution">
    <text evidence="2">The sequence shown here is derived from an EMBL/GenBank/DDBJ whole genome shotgun (WGS) entry which is preliminary data.</text>
</comment>
<proteinExistence type="predicted"/>
<dbReference type="PANTHER" id="PTHR34361:SF2">
    <property type="entry name" value="OS08G0157800 PROTEIN"/>
    <property type="match status" value="1"/>
</dbReference>
<evidence type="ECO:0000313" key="3">
    <source>
        <dbReference type="Proteomes" id="UP001190926"/>
    </source>
</evidence>
<name>A0AAD4IP40_PERFH</name>
<gene>
    <name evidence="2" type="ORF">C2S53_003671</name>
</gene>
<sequence>MMGLNSMGSGGGNSSTSNLSASAPPFTVDRLNPKPNSNPLLHYSDSPYVVEPFSHPSQYAHLSAPRPEPAIDSSEIISAPVSDGYRFSASASVSPSSTQWPTHNSGYGGDVKPYYSPYVPPLLGEDHLLVEDEGSRYNVAPAPGLNGTSQHDYSRSLFDLEYPRWADSLGFDDGKRAKRSEVDGKFSSEKLYVGGSGSHGYENQLYRGGHGSENRNEFKQDSGALYKNLNQVSEREVYTGSSSTRYMEDKSCLEQQLGFFQYDSSKSLLTSSSSSYPESYPSVTSCAMEKNFPNYQNSCSPYEKCVRPVDTPFPGRVSVIRSSPTVVIRPPPVTNHLGQGTTRKPAGSENAAGIHIVDSDYTSASKPKDSGLKPNSKPKDDSFETSLFKFSKQGNAPVSSTSVKELSSPLHSKDTSYCKFKATLGSQIPDVNASSGFPMADDNIKVVNFTEESSELIDHHNTAEDSPCWKGAPSSQFSMFDIEAGNLDHAKINLDEHYRFGHGERQSLHSTVDSNRVFSEKVECNMGNENECGSNGVTLGLEKTLDAICSTTEQSLFDGTTDRVWIPPATRTKGVELGGGPNMMTKEPNLLNNFTNVFDMKVSDPKHLFGEGGVGMTVNDVSEGAAVAVHVAEKVLSSPASQDDAIEHTTVPDPRLDVPTIVKAIHSLSELLRYHISIDICSLGEENTGTLMHIVSNLNTCLSKKGVQAQATSKPEPKDPVGETSRILGESCSVGIISGGPHAKCEASSSGTKPDHMHLHKGERNYVFPGKKDEISPTIPPLRDDLHLTGDDDMAKAIKNILEQNFQMKEDMHSQALLFKSLWLEAEAKLCSISYKARFERTKIQMEEIERKAPKENEDIAEMTKLLCISPDPIIMSELAPKACGGTFPKPTSPNVATSGMIGHANDIEASVLTRFNILRSRDDLNLSNTEEQQESEMVDSKNGDSVMARFSILKSRENNPKPLNTEEQQQSQIVDSTHADSVMARFNILKSREDNLKLSSTEEQQQSEMVDSKHADSVMARFNILRSREENSKLIGVDVEKPPQVINDEFAGEKYFRPCVRGQSEDEALDVALQPDFQYPTGSLTGGKFDSYFERSGYESPIEHSNDPAIQLLKSSIRTINENNSGWRDSSSSEWEHVLKEDFTWKNY</sequence>
<feature type="region of interest" description="Disordered" evidence="1">
    <location>
        <begin position="1"/>
        <end position="47"/>
    </location>
</feature>
<dbReference type="EMBL" id="SDAM02029562">
    <property type="protein sequence ID" value="KAH6756251.1"/>
    <property type="molecule type" value="Genomic_DNA"/>
</dbReference>
<accession>A0AAD4IP40</accession>
<protein>
    <submittedName>
        <fullName evidence="2">Uncharacterized protein</fullName>
    </submittedName>
</protein>
<dbReference type="PANTHER" id="PTHR34361">
    <property type="entry name" value="OS08G0157800 PROTEIN"/>
    <property type="match status" value="1"/>
</dbReference>
<evidence type="ECO:0000256" key="1">
    <source>
        <dbReference type="SAM" id="MobiDB-lite"/>
    </source>
</evidence>
<evidence type="ECO:0000313" key="2">
    <source>
        <dbReference type="EMBL" id="KAH6756251.1"/>
    </source>
</evidence>